<evidence type="ECO:0000313" key="3">
    <source>
        <dbReference type="Proteomes" id="UP000644756"/>
    </source>
</evidence>
<keyword evidence="1" id="KW-0812">Transmembrane</keyword>
<evidence type="ECO:0000313" key="2">
    <source>
        <dbReference type="EMBL" id="GGG24795.1"/>
    </source>
</evidence>
<comment type="caution">
    <text evidence="2">The sequence shown here is derived from an EMBL/GenBank/DDBJ whole genome shotgun (WGS) entry which is preliminary data.</text>
</comment>
<keyword evidence="3" id="KW-1185">Reference proteome</keyword>
<sequence>MKTSATAQTTSHSGSRRRLKLWILFVVLFMGWALYTMVNQMERQGNTEQRLLAAEQKLKTGEQVSGELQQKIDRLNDAEFIQEIARKEYGMIMPGEKPIQITRPNE</sequence>
<dbReference type="EMBL" id="BMGR01000021">
    <property type="protein sequence ID" value="GGG24795.1"/>
    <property type="molecule type" value="Genomic_DNA"/>
</dbReference>
<reference evidence="2" key="1">
    <citation type="journal article" date="2014" name="Int. J. Syst. Evol. Microbiol.">
        <title>Complete genome sequence of Corynebacterium casei LMG S-19264T (=DSM 44701T), isolated from a smear-ripened cheese.</title>
        <authorList>
            <consortium name="US DOE Joint Genome Institute (JGI-PGF)"/>
            <person name="Walter F."/>
            <person name="Albersmeier A."/>
            <person name="Kalinowski J."/>
            <person name="Ruckert C."/>
        </authorList>
    </citation>
    <scope>NUCLEOTIDE SEQUENCE</scope>
    <source>
        <strain evidence="2">CGMCC 1.12987</strain>
    </source>
</reference>
<organism evidence="2 3">
    <name type="scientific">Paenibacillus abyssi</name>
    <dbReference type="NCBI Taxonomy" id="1340531"/>
    <lineage>
        <taxon>Bacteria</taxon>
        <taxon>Bacillati</taxon>
        <taxon>Bacillota</taxon>
        <taxon>Bacilli</taxon>
        <taxon>Bacillales</taxon>
        <taxon>Paenibacillaceae</taxon>
        <taxon>Paenibacillus</taxon>
    </lineage>
</organism>
<dbReference type="InterPro" id="IPR007060">
    <property type="entry name" value="FtsL/DivIC"/>
</dbReference>
<accession>A0A917G6V2</accession>
<evidence type="ECO:0008006" key="4">
    <source>
        <dbReference type="Google" id="ProtNLM"/>
    </source>
</evidence>
<keyword evidence="1" id="KW-1133">Transmembrane helix</keyword>
<dbReference type="Proteomes" id="UP000644756">
    <property type="component" value="Unassembled WGS sequence"/>
</dbReference>
<protein>
    <recommendedName>
        <fullName evidence="4">Septum formation initiator</fullName>
    </recommendedName>
</protein>
<reference evidence="2" key="2">
    <citation type="submission" date="2020-09" db="EMBL/GenBank/DDBJ databases">
        <authorList>
            <person name="Sun Q."/>
            <person name="Zhou Y."/>
        </authorList>
    </citation>
    <scope>NUCLEOTIDE SEQUENCE</scope>
    <source>
        <strain evidence="2">CGMCC 1.12987</strain>
    </source>
</reference>
<feature type="transmembrane region" description="Helical" evidence="1">
    <location>
        <begin position="21"/>
        <end position="38"/>
    </location>
</feature>
<name>A0A917G6V2_9BACL</name>
<evidence type="ECO:0000256" key="1">
    <source>
        <dbReference type="SAM" id="Phobius"/>
    </source>
</evidence>
<dbReference type="RefSeq" id="WP_188533490.1">
    <property type="nucleotide sequence ID" value="NZ_BMGR01000021.1"/>
</dbReference>
<dbReference type="AlphaFoldDB" id="A0A917G6V2"/>
<proteinExistence type="predicted"/>
<gene>
    <name evidence="2" type="ORF">GCM10010916_46600</name>
</gene>
<dbReference type="Pfam" id="PF04977">
    <property type="entry name" value="DivIC"/>
    <property type="match status" value="1"/>
</dbReference>
<keyword evidence="1" id="KW-0472">Membrane</keyword>